<reference evidence="3" key="1">
    <citation type="submission" date="2017-01" db="EMBL/GenBank/DDBJ databases">
        <authorList>
            <person name="Varghese N."/>
            <person name="Submissions S."/>
        </authorList>
    </citation>
    <scope>NUCLEOTIDE SEQUENCE [LARGE SCALE GENOMIC DNA]</scope>
    <source>
        <strain evidence="3">ATCC 51758</strain>
    </source>
</reference>
<dbReference type="STRING" id="34027.SAMN05421829_105257"/>
<evidence type="ECO:0000259" key="1">
    <source>
        <dbReference type="PROSITE" id="PS51677"/>
    </source>
</evidence>
<dbReference type="GO" id="GO:0016810">
    <property type="term" value="F:hydrolase activity, acting on carbon-nitrogen (but not peptide) bonds"/>
    <property type="evidence" value="ECO:0007669"/>
    <property type="project" value="InterPro"/>
</dbReference>
<dbReference type="CDD" id="cd10917">
    <property type="entry name" value="CE4_NodB_like_6s_7s"/>
    <property type="match status" value="1"/>
</dbReference>
<feature type="domain" description="NodB homology" evidence="1">
    <location>
        <begin position="73"/>
        <end position="263"/>
    </location>
</feature>
<organism evidence="2 3">
    <name type="scientific">Aromatoleum tolulyticum</name>
    <dbReference type="NCBI Taxonomy" id="34027"/>
    <lineage>
        <taxon>Bacteria</taxon>
        <taxon>Pseudomonadati</taxon>
        <taxon>Pseudomonadota</taxon>
        <taxon>Betaproteobacteria</taxon>
        <taxon>Rhodocyclales</taxon>
        <taxon>Rhodocyclaceae</taxon>
        <taxon>Aromatoleum</taxon>
    </lineage>
</organism>
<gene>
    <name evidence="2" type="ORF">SAMN05421829_105257</name>
</gene>
<dbReference type="SUPFAM" id="SSF88713">
    <property type="entry name" value="Glycoside hydrolase/deacetylase"/>
    <property type="match status" value="1"/>
</dbReference>
<dbReference type="GO" id="GO:0005975">
    <property type="term" value="P:carbohydrate metabolic process"/>
    <property type="evidence" value="ECO:0007669"/>
    <property type="project" value="InterPro"/>
</dbReference>
<proteinExistence type="predicted"/>
<sequence length="270" mass="28986">MPRRWHPGALIHVSAALHAAAAAGIALRPEAWPWAAGALAANHGLLTAAGLLPRCALLGTNWTRLPGTAAARGEIALTIDDGPDPDVTPRVLDLLDAHRARATFFVIGRLVREHPALAREIVARGHAVENHSEHHLKTFSLRGPRWLAREIGAAQDTIAEVCGRVPRFFRAPAGLRNPFLEPVLARLDLQLASWTRRAYDTRNGDADAVASRLLGGRDGKMRSGDILLLHDGNAARTPCGRAVILEALPRVLDGCRASGLIPVTLEHAIP</sequence>
<dbReference type="Proteomes" id="UP000186819">
    <property type="component" value="Unassembled WGS sequence"/>
</dbReference>
<accession>A0A1N6U7Q5</accession>
<dbReference type="PROSITE" id="PS51677">
    <property type="entry name" value="NODB"/>
    <property type="match status" value="1"/>
</dbReference>
<dbReference type="InterPro" id="IPR050248">
    <property type="entry name" value="Polysacc_deacetylase_ArnD"/>
</dbReference>
<evidence type="ECO:0000313" key="3">
    <source>
        <dbReference type="Proteomes" id="UP000186819"/>
    </source>
</evidence>
<protein>
    <submittedName>
        <fullName evidence="2">Peptidoglycan/xylan/chitin deacetylase, PgdA/CDA1 family</fullName>
    </submittedName>
</protein>
<dbReference type="Gene3D" id="3.20.20.370">
    <property type="entry name" value="Glycoside hydrolase/deacetylase"/>
    <property type="match status" value="1"/>
</dbReference>
<evidence type="ECO:0000313" key="2">
    <source>
        <dbReference type="EMBL" id="SIQ61604.1"/>
    </source>
</evidence>
<dbReference type="PANTHER" id="PTHR10587:SF137">
    <property type="entry name" value="4-DEOXY-4-FORMAMIDO-L-ARABINOSE-PHOSPHOUNDECAPRENOL DEFORMYLASE ARND-RELATED"/>
    <property type="match status" value="1"/>
</dbReference>
<keyword evidence="3" id="KW-1185">Reference proteome</keyword>
<dbReference type="InterPro" id="IPR002509">
    <property type="entry name" value="NODB_dom"/>
</dbReference>
<name>A0A1N6U7Q5_9RHOO</name>
<dbReference type="RefSeq" id="WP_076601930.1">
    <property type="nucleotide sequence ID" value="NZ_FTMD01000005.1"/>
</dbReference>
<dbReference type="OrthoDB" id="276604at2"/>
<dbReference type="AlphaFoldDB" id="A0A1N6U7Q5"/>
<dbReference type="EMBL" id="FTMD01000005">
    <property type="protein sequence ID" value="SIQ61604.1"/>
    <property type="molecule type" value="Genomic_DNA"/>
</dbReference>
<dbReference type="Pfam" id="PF01522">
    <property type="entry name" value="Polysacc_deac_1"/>
    <property type="match status" value="1"/>
</dbReference>
<dbReference type="PANTHER" id="PTHR10587">
    <property type="entry name" value="GLYCOSYL TRANSFERASE-RELATED"/>
    <property type="match status" value="1"/>
</dbReference>
<dbReference type="InterPro" id="IPR011330">
    <property type="entry name" value="Glyco_hydro/deAcase_b/a-brl"/>
</dbReference>